<dbReference type="InterPro" id="IPR025164">
    <property type="entry name" value="Toastrack_DUF4097"/>
</dbReference>
<dbReference type="Pfam" id="PF13349">
    <property type="entry name" value="DUF4097"/>
    <property type="match status" value="1"/>
</dbReference>
<name>A0A939DP46_9ALTE</name>
<feature type="signal peptide" evidence="1">
    <location>
        <begin position="1"/>
        <end position="19"/>
    </location>
</feature>
<evidence type="ECO:0000313" key="3">
    <source>
        <dbReference type="EMBL" id="MBN7825356.1"/>
    </source>
</evidence>
<gene>
    <name evidence="3" type="ORF">J0A66_09000</name>
</gene>
<proteinExistence type="predicted"/>
<accession>A0A939DP46</accession>
<comment type="caution">
    <text evidence="3">The sequence shown here is derived from an EMBL/GenBank/DDBJ whole genome shotgun (WGS) entry which is preliminary data.</text>
</comment>
<evidence type="ECO:0000256" key="1">
    <source>
        <dbReference type="SAM" id="SignalP"/>
    </source>
</evidence>
<dbReference type="Gene3D" id="2.160.20.120">
    <property type="match status" value="1"/>
</dbReference>
<feature type="chain" id="PRO_5037552208" evidence="1">
    <location>
        <begin position="20"/>
        <end position="255"/>
    </location>
</feature>
<feature type="domain" description="DUF4097" evidence="2">
    <location>
        <begin position="67"/>
        <end position="234"/>
    </location>
</feature>
<dbReference type="Proteomes" id="UP000664654">
    <property type="component" value="Unassembled WGS sequence"/>
</dbReference>
<keyword evidence="1" id="KW-0732">Signal</keyword>
<keyword evidence="4" id="KW-1185">Reference proteome</keyword>
<dbReference type="AlphaFoldDB" id="A0A939DP46"/>
<sequence length="255" mass="26821">MKLLTPLLTLSLLSAGSLAAQHRELSVDTDQLKAFTVEAGAGELNIKGEEGRTEILVNASIETDFGSSLDEDDYELTLERDGDTARLVGRINEDYRGEARIHLEVLMPKRLRLDVNDGSGELRVEDISADVNITDGSGSTDVRTVAGNLRVKDGSGDLRIVTVAGDVHIDDGSGDLTLLTVAGSAHIIDGSGDLEVNTVSGNLTIDDGSGSIEVSTVTGLVEVTDGSGDIRVDDVGDFDLRSDGSGGVELTNLRK</sequence>
<dbReference type="EMBL" id="JAFKCV010000004">
    <property type="protein sequence ID" value="MBN7825356.1"/>
    <property type="molecule type" value="Genomic_DNA"/>
</dbReference>
<reference evidence="3" key="1">
    <citation type="submission" date="2021-03" db="EMBL/GenBank/DDBJ databases">
        <title>novel species isolated from a fishpond in China.</title>
        <authorList>
            <person name="Lu H."/>
            <person name="Cai Z."/>
        </authorList>
    </citation>
    <scope>NUCLEOTIDE SEQUENCE</scope>
    <source>
        <strain evidence="3">JCM 30855</strain>
    </source>
</reference>
<protein>
    <submittedName>
        <fullName evidence="3">DUF4097 family beta strand repeat protein</fullName>
    </submittedName>
</protein>
<organism evidence="3 4">
    <name type="scientific">Bowmanella dokdonensis</name>
    <dbReference type="NCBI Taxonomy" id="751969"/>
    <lineage>
        <taxon>Bacteria</taxon>
        <taxon>Pseudomonadati</taxon>
        <taxon>Pseudomonadota</taxon>
        <taxon>Gammaproteobacteria</taxon>
        <taxon>Alteromonadales</taxon>
        <taxon>Alteromonadaceae</taxon>
        <taxon>Bowmanella</taxon>
    </lineage>
</organism>
<evidence type="ECO:0000313" key="4">
    <source>
        <dbReference type="Proteomes" id="UP000664654"/>
    </source>
</evidence>
<evidence type="ECO:0000259" key="2">
    <source>
        <dbReference type="Pfam" id="PF13349"/>
    </source>
</evidence>
<dbReference type="RefSeq" id="WP_206573466.1">
    <property type="nucleotide sequence ID" value="NZ_JAFKCV010000004.1"/>
</dbReference>